<name>A0A819X1K6_9BILA</name>
<dbReference type="Proteomes" id="UP000663868">
    <property type="component" value="Unassembled WGS sequence"/>
</dbReference>
<protein>
    <submittedName>
        <fullName evidence="1">Uncharacterized protein</fullName>
    </submittedName>
</protein>
<dbReference type="EMBL" id="CAJOBB010005593">
    <property type="protein sequence ID" value="CAF4133773.1"/>
    <property type="molecule type" value="Genomic_DNA"/>
</dbReference>
<sequence length="30" mass="3621">MEQIFKYLFPNRVRSATAQSHNIRLQKKLC</sequence>
<comment type="caution">
    <text evidence="1">The sequence shown here is derived from an EMBL/GenBank/DDBJ whole genome shotgun (WGS) entry which is preliminary data.</text>
</comment>
<evidence type="ECO:0000313" key="1">
    <source>
        <dbReference type="EMBL" id="CAF4133773.1"/>
    </source>
</evidence>
<reference evidence="1" key="1">
    <citation type="submission" date="2021-02" db="EMBL/GenBank/DDBJ databases">
        <authorList>
            <person name="Nowell W R."/>
        </authorList>
    </citation>
    <scope>NUCLEOTIDE SEQUENCE</scope>
</reference>
<organism evidence="1 2">
    <name type="scientific">Adineta steineri</name>
    <dbReference type="NCBI Taxonomy" id="433720"/>
    <lineage>
        <taxon>Eukaryota</taxon>
        <taxon>Metazoa</taxon>
        <taxon>Spiralia</taxon>
        <taxon>Gnathifera</taxon>
        <taxon>Rotifera</taxon>
        <taxon>Eurotatoria</taxon>
        <taxon>Bdelloidea</taxon>
        <taxon>Adinetida</taxon>
        <taxon>Adinetidae</taxon>
        <taxon>Adineta</taxon>
    </lineage>
</organism>
<dbReference type="AlphaFoldDB" id="A0A819X1K6"/>
<gene>
    <name evidence="1" type="ORF">KXQ929_LOCUS36321</name>
</gene>
<accession>A0A819X1K6</accession>
<feature type="non-terminal residue" evidence="1">
    <location>
        <position position="30"/>
    </location>
</feature>
<proteinExistence type="predicted"/>
<evidence type="ECO:0000313" key="2">
    <source>
        <dbReference type="Proteomes" id="UP000663868"/>
    </source>
</evidence>